<dbReference type="NCBIfam" id="TIGR01840">
    <property type="entry name" value="esterase_phb"/>
    <property type="match status" value="1"/>
</dbReference>
<accession>A0A7W6DSB0</accession>
<feature type="chain" id="PRO_5030618552" evidence="3">
    <location>
        <begin position="23"/>
        <end position="333"/>
    </location>
</feature>
<comment type="caution">
    <text evidence="4">The sequence shown here is derived from an EMBL/GenBank/DDBJ whole genome shotgun (WGS) entry which is preliminary data.</text>
</comment>
<dbReference type="Proteomes" id="UP000541426">
    <property type="component" value="Unassembled WGS sequence"/>
</dbReference>
<gene>
    <name evidence="4" type="ORF">GGQ68_002088</name>
</gene>
<evidence type="ECO:0000313" key="5">
    <source>
        <dbReference type="Proteomes" id="UP000541426"/>
    </source>
</evidence>
<evidence type="ECO:0000256" key="3">
    <source>
        <dbReference type="SAM" id="SignalP"/>
    </source>
</evidence>
<dbReference type="InterPro" id="IPR029058">
    <property type="entry name" value="AB_hydrolase_fold"/>
</dbReference>
<dbReference type="RefSeq" id="WP_183965578.1">
    <property type="nucleotide sequence ID" value="NZ_BAABBZ010000018.1"/>
</dbReference>
<evidence type="ECO:0000256" key="1">
    <source>
        <dbReference type="ARBA" id="ARBA00022729"/>
    </source>
</evidence>
<proteinExistence type="predicted"/>
<keyword evidence="1 3" id="KW-0732">Signal</keyword>
<keyword evidence="5" id="KW-1185">Reference proteome</keyword>
<name>A0A7W6DSB0_9RHOB</name>
<dbReference type="InterPro" id="IPR050955">
    <property type="entry name" value="Plant_Biomass_Hydrol_Est"/>
</dbReference>
<reference evidence="4 5" key="1">
    <citation type="submission" date="2020-08" db="EMBL/GenBank/DDBJ databases">
        <title>Genomic Encyclopedia of Type Strains, Phase IV (KMG-IV): sequencing the most valuable type-strain genomes for metagenomic binning, comparative biology and taxonomic classification.</title>
        <authorList>
            <person name="Goeker M."/>
        </authorList>
    </citation>
    <scope>NUCLEOTIDE SEQUENCE [LARGE SCALE GENOMIC DNA]</scope>
    <source>
        <strain evidence="4 5">DSM 102235</strain>
    </source>
</reference>
<protein>
    <submittedName>
        <fullName evidence="4">Poly(3-hydroxybutyrate) depolymerase</fullName>
    </submittedName>
</protein>
<dbReference type="GO" id="GO:0005576">
    <property type="term" value="C:extracellular region"/>
    <property type="evidence" value="ECO:0007669"/>
    <property type="project" value="InterPro"/>
</dbReference>
<dbReference type="Pfam" id="PF10503">
    <property type="entry name" value="Esterase_PHB"/>
    <property type="match status" value="1"/>
</dbReference>
<evidence type="ECO:0000313" key="4">
    <source>
        <dbReference type="EMBL" id="MBB3985755.1"/>
    </source>
</evidence>
<dbReference type="PANTHER" id="PTHR43037:SF1">
    <property type="entry name" value="BLL1128 PROTEIN"/>
    <property type="match status" value="1"/>
</dbReference>
<dbReference type="SUPFAM" id="SSF53474">
    <property type="entry name" value="alpha/beta-Hydrolases"/>
    <property type="match status" value="2"/>
</dbReference>
<dbReference type="PANTHER" id="PTHR43037">
    <property type="entry name" value="UNNAMED PRODUCT-RELATED"/>
    <property type="match status" value="1"/>
</dbReference>
<dbReference type="EMBL" id="JACIEJ010000004">
    <property type="protein sequence ID" value="MBB3985755.1"/>
    <property type="molecule type" value="Genomic_DNA"/>
</dbReference>
<evidence type="ECO:0000256" key="2">
    <source>
        <dbReference type="ARBA" id="ARBA00022801"/>
    </source>
</evidence>
<dbReference type="GO" id="GO:0016787">
    <property type="term" value="F:hydrolase activity"/>
    <property type="evidence" value="ECO:0007669"/>
    <property type="project" value="UniProtKB-KW"/>
</dbReference>
<keyword evidence="2" id="KW-0378">Hydrolase</keyword>
<organism evidence="4 5">
    <name type="scientific">Sagittula marina</name>
    <dbReference type="NCBI Taxonomy" id="943940"/>
    <lineage>
        <taxon>Bacteria</taxon>
        <taxon>Pseudomonadati</taxon>
        <taxon>Pseudomonadota</taxon>
        <taxon>Alphaproteobacteria</taxon>
        <taxon>Rhodobacterales</taxon>
        <taxon>Roseobacteraceae</taxon>
        <taxon>Sagittula</taxon>
    </lineage>
</organism>
<feature type="signal peptide" evidence="3">
    <location>
        <begin position="1"/>
        <end position="22"/>
    </location>
</feature>
<dbReference type="Gene3D" id="3.40.50.1820">
    <property type="entry name" value="alpha/beta hydrolase"/>
    <property type="match status" value="1"/>
</dbReference>
<sequence>MTFASLSVIHASLLFVASQAFGQTAEFTDFSPNPGTLGALLHVPPDTSPGLPLVVALHGCTQQAADFDNETGLANLADATPFLLLLPNQNPANMSNQCFRFYDQADNRPGQGESASILAMIDAVLAQHDADPARVYILGLSGGGGMTAAMMANHPERFAGGAILAGVPYGCNRPASAWDWLWSVYHYMPVDGLDATYACGIYGYDASDRSPRDWASYVTAVSGPRDTWPLLSLWQGGADDTVDPRNLQELTDQWTAVQGLDQTPDLIQSIGTATRSVYTDNSGAARIETWALPGFDHAVPIDPENACGTAGPHIADADLCAVRHIAAFWGLTP</sequence>
<dbReference type="InterPro" id="IPR010126">
    <property type="entry name" value="Esterase_phb"/>
</dbReference>
<dbReference type="AlphaFoldDB" id="A0A7W6DSB0"/>